<feature type="transmembrane region" description="Helical" evidence="1">
    <location>
        <begin position="63"/>
        <end position="83"/>
    </location>
</feature>
<gene>
    <name evidence="2" type="ORF">WKI299_LOCUS18933</name>
</gene>
<sequence>MLIQSFSHNAAIHASMHFSFRACFVKHNDQSPQVMENKGDLLIYLYLFFYLLPLKIQNENGSIKTFSVIICFFFYFGSLIQCIQIQYQTNSIRRNNTWERAMEIDF</sequence>
<organism evidence="2 3">
    <name type="scientific">Rotaria magnacalcarata</name>
    <dbReference type="NCBI Taxonomy" id="392030"/>
    <lineage>
        <taxon>Eukaryota</taxon>
        <taxon>Metazoa</taxon>
        <taxon>Spiralia</taxon>
        <taxon>Gnathifera</taxon>
        <taxon>Rotifera</taxon>
        <taxon>Eurotatoria</taxon>
        <taxon>Bdelloidea</taxon>
        <taxon>Philodinida</taxon>
        <taxon>Philodinidae</taxon>
        <taxon>Rotaria</taxon>
    </lineage>
</organism>
<evidence type="ECO:0000313" key="2">
    <source>
        <dbReference type="EMBL" id="CAF2094733.1"/>
    </source>
</evidence>
<dbReference type="Proteomes" id="UP000663856">
    <property type="component" value="Unassembled WGS sequence"/>
</dbReference>
<protein>
    <submittedName>
        <fullName evidence="2">Uncharacterized protein</fullName>
    </submittedName>
</protein>
<keyword evidence="1" id="KW-0812">Transmembrane</keyword>
<keyword evidence="1" id="KW-1133">Transmembrane helix</keyword>
<dbReference type="AlphaFoldDB" id="A0A816T0J4"/>
<keyword evidence="1" id="KW-0472">Membrane</keyword>
<dbReference type="EMBL" id="CAJNRF010007778">
    <property type="protein sequence ID" value="CAF2094733.1"/>
    <property type="molecule type" value="Genomic_DNA"/>
</dbReference>
<accession>A0A816T0J4</accession>
<evidence type="ECO:0000313" key="3">
    <source>
        <dbReference type="Proteomes" id="UP000663856"/>
    </source>
</evidence>
<evidence type="ECO:0000256" key="1">
    <source>
        <dbReference type="SAM" id="Phobius"/>
    </source>
</evidence>
<name>A0A816T0J4_9BILA</name>
<reference evidence="2" key="1">
    <citation type="submission" date="2021-02" db="EMBL/GenBank/DDBJ databases">
        <authorList>
            <person name="Nowell W R."/>
        </authorList>
    </citation>
    <scope>NUCLEOTIDE SEQUENCE</scope>
</reference>
<proteinExistence type="predicted"/>
<comment type="caution">
    <text evidence="2">The sequence shown here is derived from an EMBL/GenBank/DDBJ whole genome shotgun (WGS) entry which is preliminary data.</text>
</comment>